<proteinExistence type="inferred from homology"/>
<dbReference type="InterPro" id="IPR020046">
    <property type="entry name" value="5-3_exonucl_a-hlix_arch_N"/>
</dbReference>
<dbReference type="InterPro" id="IPR036279">
    <property type="entry name" value="5-3_exonuclease_C_sf"/>
</dbReference>
<dbReference type="PANTHER" id="PTHR10133">
    <property type="entry name" value="DNA POLYMERASE I"/>
    <property type="match status" value="1"/>
</dbReference>
<evidence type="ECO:0000256" key="9">
    <source>
        <dbReference type="ARBA" id="ARBA00022763"/>
    </source>
</evidence>
<keyword evidence="14 17" id="KW-0234">DNA repair</keyword>
<dbReference type="FunFam" id="1.10.150.20:FF:000002">
    <property type="entry name" value="DNA polymerase I"/>
    <property type="match status" value="1"/>
</dbReference>
<dbReference type="GO" id="GO:0006261">
    <property type="term" value="P:DNA-templated DNA replication"/>
    <property type="evidence" value="ECO:0007669"/>
    <property type="project" value="UniProtKB-UniRule"/>
</dbReference>
<dbReference type="Gene3D" id="3.30.420.10">
    <property type="entry name" value="Ribonuclease H-like superfamily/Ribonuclease H"/>
    <property type="match status" value="1"/>
</dbReference>
<dbReference type="NCBIfam" id="TIGR00593">
    <property type="entry name" value="pola"/>
    <property type="match status" value="1"/>
</dbReference>
<evidence type="ECO:0000256" key="6">
    <source>
        <dbReference type="ARBA" id="ARBA00022695"/>
    </source>
</evidence>
<sequence>MAFGKGHHLHLIDGSAFIFRAYHALPPLTRKSDGLPIGAVSGFCNMLQKYVEDSTGADAPTHVAVIFDKGSHTFRNDMYPEYKANREEMPEDLRPQIPLTRRATEAFNIACKEMEGYEADDIIATLAVQARNAGGRVTIISSDKDLMQLVGNGVEMLDAMKNRRIDREGVEEKFGVGPERVVDVQALAGDSVDNVPGAPGIGIKTAALLINEYGSLEELLDRAEEIKQPKRRETLIEKREQIELSKKLVQLDCETPLDFTLDDLEVRDPDPDTLLAFLTEMEFRTLTKRIADALDVEAPAIPEPTAPDPGEDSAPDWPAIDPSKYERVSDMKALQGWIDRITARGYVAVDTETTSLNEMQADLVGICLSIDPGEACYIPLGHKDGNADDLFGSDALLDGQIPMQDALDVLKPVLEDPAILKIGQNMKYDTKILANYDIAMAPIDDTMLMSYALYSGMHGHGMDTLAERYLSHTPIPIKDLLGTGKSAITFDRVPIDEAVKYAAEDADITLRLWHTFKPQLHRAKVTTVYETLERPLVPVLAQMERHGIKVDKDTLSRMSAAFAQKMAGLEAEIHELAGEKFNVGSPAQLGDILFDKMSLPGGKRGKNGKYSTPADVLEDLATEHDLPARVMDWRQVSKLKSTYTDALQDHIDPDTGRVHTSYVQTGASTGRLASTDPNLQNIPIRTEEGRRIREAFVAEDGNTLVALDYSQIELRILAHIADIPALKDAFRDGQDIHAMTASEMFDVSMDDMTPEIRRRAKAINFGVIYGISGFGLARNLRIPRADAQAFIDRYFERFPGIRTYMDDTVAFAKDHGFVQTLFGRKIHTPEISAKGPRAGFARRAAINAPIQGTAADIIRRAMIRMPDAIADLPCKMLLQVHDELLFEVSDGAEDKVIETARKVMEEAARPALHLDVPLVVDAGRGANWAQAH</sequence>
<dbReference type="InterPro" id="IPR002421">
    <property type="entry name" value="5-3_exonuclease"/>
</dbReference>
<dbReference type="InterPro" id="IPR012337">
    <property type="entry name" value="RNaseH-like_sf"/>
</dbReference>
<dbReference type="GO" id="GO:0008408">
    <property type="term" value="F:3'-5' exonuclease activity"/>
    <property type="evidence" value="ECO:0007669"/>
    <property type="project" value="UniProtKB-UniRule"/>
</dbReference>
<dbReference type="Gene3D" id="3.30.70.370">
    <property type="match status" value="1"/>
</dbReference>
<gene>
    <name evidence="17" type="primary">polA</name>
    <name evidence="21" type="ORF">XM53_06355</name>
</gene>
<evidence type="ECO:0000313" key="21">
    <source>
        <dbReference type="EMBL" id="KRS13480.1"/>
    </source>
</evidence>
<dbReference type="Gene3D" id="1.20.1060.10">
    <property type="entry name" value="Taq DNA Polymerase, Chain T, domain 4"/>
    <property type="match status" value="1"/>
</dbReference>
<dbReference type="InterPro" id="IPR020045">
    <property type="entry name" value="DNA_polI_H3TH"/>
</dbReference>
<evidence type="ECO:0000256" key="8">
    <source>
        <dbReference type="ARBA" id="ARBA00022722"/>
    </source>
</evidence>
<dbReference type="CDD" id="cd09898">
    <property type="entry name" value="H3TH_53EXO"/>
    <property type="match status" value="1"/>
</dbReference>
<comment type="similarity">
    <text evidence="1 17">Belongs to the DNA polymerase type-A family.</text>
</comment>
<evidence type="ECO:0000256" key="5">
    <source>
        <dbReference type="ARBA" id="ARBA00022679"/>
    </source>
</evidence>
<dbReference type="InterPro" id="IPR001098">
    <property type="entry name" value="DNA-dir_DNA_pol_A_palm_dom"/>
</dbReference>
<evidence type="ECO:0000256" key="16">
    <source>
        <dbReference type="NCBIfam" id="TIGR00593"/>
    </source>
</evidence>
<dbReference type="InterPro" id="IPR002298">
    <property type="entry name" value="DNA_polymerase_A"/>
</dbReference>
<keyword evidence="22" id="KW-1185">Reference proteome</keyword>
<dbReference type="CDD" id="cd06139">
    <property type="entry name" value="DNA_polA_I_Ecoli_like_exo"/>
    <property type="match status" value="1"/>
</dbReference>
<dbReference type="SMART" id="SM00474">
    <property type="entry name" value="35EXOc"/>
    <property type="match status" value="1"/>
</dbReference>
<dbReference type="SMART" id="SM00279">
    <property type="entry name" value="HhH2"/>
    <property type="match status" value="1"/>
</dbReference>
<dbReference type="SUPFAM" id="SSF56672">
    <property type="entry name" value="DNA/RNA polymerases"/>
    <property type="match status" value="1"/>
</dbReference>
<dbReference type="Gene3D" id="3.40.50.1010">
    <property type="entry name" value="5'-nuclease"/>
    <property type="match status" value="1"/>
</dbReference>
<protein>
    <recommendedName>
        <fullName evidence="4 16">DNA polymerase I</fullName>
        <ecNumber evidence="3 16">2.7.7.7</ecNumber>
    </recommendedName>
</protein>
<dbReference type="FunFam" id="1.10.150.20:FF:000003">
    <property type="entry name" value="DNA polymerase I"/>
    <property type="match status" value="1"/>
</dbReference>
<evidence type="ECO:0000256" key="12">
    <source>
        <dbReference type="ARBA" id="ARBA00022932"/>
    </source>
</evidence>
<dbReference type="Proteomes" id="UP000051295">
    <property type="component" value="Unassembled WGS sequence"/>
</dbReference>
<evidence type="ECO:0000256" key="2">
    <source>
        <dbReference type="ARBA" id="ARBA00011541"/>
    </source>
</evidence>
<dbReference type="GO" id="GO:0008409">
    <property type="term" value="F:5'-3' exonuclease activity"/>
    <property type="evidence" value="ECO:0007669"/>
    <property type="project" value="UniProtKB-UniRule"/>
</dbReference>
<dbReference type="InterPro" id="IPR019760">
    <property type="entry name" value="DNA-dir_DNA_pol_A_CS"/>
</dbReference>
<dbReference type="Pfam" id="PF02739">
    <property type="entry name" value="5_3_exonuc_N"/>
    <property type="match status" value="1"/>
</dbReference>
<evidence type="ECO:0000259" key="20">
    <source>
        <dbReference type="SMART" id="SM00482"/>
    </source>
</evidence>
<dbReference type="InterPro" id="IPR008918">
    <property type="entry name" value="HhH2"/>
</dbReference>
<evidence type="ECO:0000256" key="3">
    <source>
        <dbReference type="ARBA" id="ARBA00012417"/>
    </source>
</evidence>
<reference evidence="21 22" key="1">
    <citation type="submission" date="2015-04" db="EMBL/GenBank/DDBJ databases">
        <title>The draft genome sequence of Roseovarius sp.R12b.</title>
        <authorList>
            <person name="Li G."/>
            <person name="Lai Q."/>
            <person name="Shao Z."/>
            <person name="Yan P."/>
        </authorList>
    </citation>
    <scope>NUCLEOTIDE SEQUENCE [LARGE SCALE GENOMIC DNA]</scope>
    <source>
        <strain evidence="21 22">R12B</strain>
    </source>
</reference>
<evidence type="ECO:0000259" key="19">
    <source>
        <dbReference type="SMART" id="SM00475"/>
    </source>
</evidence>
<keyword evidence="13 17" id="KW-0238">DNA-binding</keyword>
<dbReference type="SUPFAM" id="SSF53098">
    <property type="entry name" value="Ribonuclease H-like"/>
    <property type="match status" value="1"/>
</dbReference>
<accession>A0A0T5NX20</accession>
<dbReference type="FunFam" id="3.40.50.1010:FF:000001">
    <property type="entry name" value="DNA polymerase I"/>
    <property type="match status" value="1"/>
</dbReference>
<dbReference type="EC" id="2.7.7.7" evidence="3 16"/>
<dbReference type="RefSeq" id="WP_057791468.1">
    <property type="nucleotide sequence ID" value="NZ_LAXJ01000005.1"/>
</dbReference>
<feature type="domain" description="DNA-directed DNA polymerase family A palm" evidence="20">
    <location>
        <begin position="689"/>
        <end position="892"/>
    </location>
</feature>
<dbReference type="OrthoDB" id="9806424at2"/>
<evidence type="ECO:0000256" key="13">
    <source>
        <dbReference type="ARBA" id="ARBA00023125"/>
    </source>
</evidence>
<evidence type="ECO:0000313" key="22">
    <source>
        <dbReference type="Proteomes" id="UP000051295"/>
    </source>
</evidence>
<comment type="function">
    <text evidence="17">In addition to polymerase activity, this DNA polymerase exhibits 3'-5' and 5'-3' exonuclease activity.</text>
</comment>
<comment type="subunit">
    <text evidence="2">Single-chain monomer with multiple functions.</text>
</comment>
<keyword evidence="8" id="KW-0540">Nuclease</keyword>
<dbReference type="InterPro" id="IPR029060">
    <property type="entry name" value="PIN-like_dom_sf"/>
</dbReference>
<dbReference type="FunFam" id="1.20.1060.10:FF:000001">
    <property type="entry name" value="DNA polymerase I"/>
    <property type="match status" value="1"/>
</dbReference>
<dbReference type="PROSITE" id="PS00447">
    <property type="entry name" value="DNA_POLYMERASE_A"/>
    <property type="match status" value="1"/>
</dbReference>
<evidence type="ECO:0000256" key="15">
    <source>
        <dbReference type="ARBA" id="ARBA00049244"/>
    </source>
</evidence>
<dbReference type="AlphaFoldDB" id="A0A0T5NX20"/>
<dbReference type="InterPro" id="IPR002562">
    <property type="entry name" value="3'-5'_exonuclease_dom"/>
</dbReference>
<evidence type="ECO:0000256" key="11">
    <source>
        <dbReference type="ARBA" id="ARBA00022839"/>
    </source>
</evidence>
<keyword evidence="9 17" id="KW-0227">DNA damage</keyword>
<dbReference type="NCBIfam" id="NF004397">
    <property type="entry name" value="PRK05755.1"/>
    <property type="match status" value="1"/>
</dbReference>
<dbReference type="SMART" id="SM00482">
    <property type="entry name" value="POLAc"/>
    <property type="match status" value="1"/>
</dbReference>
<name>A0A0T5NX20_9RHOB</name>
<dbReference type="EMBL" id="LAXJ01000005">
    <property type="protein sequence ID" value="KRS13480.1"/>
    <property type="molecule type" value="Genomic_DNA"/>
</dbReference>
<dbReference type="PRINTS" id="PR00868">
    <property type="entry name" value="DNAPOLI"/>
</dbReference>
<dbReference type="InterPro" id="IPR036397">
    <property type="entry name" value="RNaseH_sf"/>
</dbReference>
<dbReference type="Gene3D" id="1.10.150.20">
    <property type="entry name" value="5' to 3' exonuclease, C-terminal subdomain"/>
    <property type="match status" value="2"/>
</dbReference>
<dbReference type="PANTHER" id="PTHR10133:SF27">
    <property type="entry name" value="DNA POLYMERASE NU"/>
    <property type="match status" value="1"/>
</dbReference>
<organism evidence="21 22">
    <name type="scientific">Roseovarius atlanticus</name>
    <dbReference type="NCBI Taxonomy" id="1641875"/>
    <lineage>
        <taxon>Bacteria</taxon>
        <taxon>Pseudomonadati</taxon>
        <taxon>Pseudomonadota</taxon>
        <taxon>Alphaproteobacteria</taxon>
        <taxon>Rhodobacterales</taxon>
        <taxon>Roseobacteraceae</taxon>
        <taxon>Roseovarius</taxon>
    </lineage>
</organism>
<dbReference type="CDD" id="cd09859">
    <property type="entry name" value="PIN_53EXO"/>
    <property type="match status" value="1"/>
</dbReference>
<evidence type="ECO:0000256" key="1">
    <source>
        <dbReference type="ARBA" id="ARBA00007705"/>
    </source>
</evidence>
<evidence type="ECO:0000256" key="10">
    <source>
        <dbReference type="ARBA" id="ARBA00022801"/>
    </source>
</evidence>
<dbReference type="Pfam" id="PF01612">
    <property type="entry name" value="DNA_pol_A_exo1"/>
    <property type="match status" value="1"/>
</dbReference>
<dbReference type="SUPFAM" id="SSF47807">
    <property type="entry name" value="5' to 3' exonuclease, C-terminal subdomain"/>
    <property type="match status" value="1"/>
</dbReference>
<evidence type="ECO:0000256" key="14">
    <source>
        <dbReference type="ARBA" id="ARBA00023204"/>
    </source>
</evidence>
<evidence type="ECO:0000256" key="7">
    <source>
        <dbReference type="ARBA" id="ARBA00022705"/>
    </source>
</evidence>
<dbReference type="GO" id="GO:0003677">
    <property type="term" value="F:DNA binding"/>
    <property type="evidence" value="ECO:0007669"/>
    <property type="project" value="UniProtKB-UniRule"/>
</dbReference>
<dbReference type="STRING" id="1641875.XM53_06355"/>
<dbReference type="FunFam" id="3.30.420.10:FF:000026">
    <property type="entry name" value="DNA polymerase I"/>
    <property type="match status" value="1"/>
</dbReference>
<dbReference type="Pfam" id="PF01367">
    <property type="entry name" value="5_3_exonuc"/>
    <property type="match status" value="1"/>
</dbReference>
<keyword evidence="6 17" id="KW-0548">Nucleotidyltransferase</keyword>
<evidence type="ECO:0000256" key="17">
    <source>
        <dbReference type="RuleBase" id="RU004460"/>
    </source>
</evidence>
<comment type="caution">
    <text evidence="21">The sequence shown here is derived from an EMBL/GenBank/DDBJ whole genome shotgun (WGS) entry which is preliminary data.</text>
</comment>
<keyword evidence="12 17" id="KW-0239">DNA-directed DNA polymerase</keyword>
<evidence type="ECO:0000256" key="4">
    <source>
        <dbReference type="ARBA" id="ARBA00020311"/>
    </source>
</evidence>
<dbReference type="SMART" id="SM00475">
    <property type="entry name" value="53EXOc"/>
    <property type="match status" value="1"/>
</dbReference>
<dbReference type="GO" id="GO:0003887">
    <property type="term" value="F:DNA-directed DNA polymerase activity"/>
    <property type="evidence" value="ECO:0007669"/>
    <property type="project" value="UniProtKB-UniRule"/>
</dbReference>
<keyword evidence="5 17" id="KW-0808">Transferase</keyword>
<dbReference type="PATRIC" id="fig|1641875.4.peg.3636"/>
<keyword evidence="10 17" id="KW-0378">Hydrolase</keyword>
<dbReference type="GO" id="GO:0006302">
    <property type="term" value="P:double-strand break repair"/>
    <property type="evidence" value="ECO:0007669"/>
    <property type="project" value="TreeGrafter"/>
</dbReference>
<feature type="domain" description="5'-3' exonuclease" evidence="19">
    <location>
        <begin position="7"/>
        <end position="267"/>
    </location>
</feature>
<feature type="domain" description="3'-5' exonuclease" evidence="18">
    <location>
        <begin position="325"/>
        <end position="521"/>
    </location>
</feature>
<comment type="catalytic activity">
    <reaction evidence="15 17">
        <text>DNA(n) + a 2'-deoxyribonucleoside 5'-triphosphate = DNA(n+1) + diphosphate</text>
        <dbReference type="Rhea" id="RHEA:22508"/>
        <dbReference type="Rhea" id="RHEA-COMP:17339"/>
        <dbReference type="Rhea" id="RHEA-COMP:17340"/>
        <dbReference type="ChEBI" id="CHEBI:33019"/>
        <dbReference type="ChEBI" id="CHEBI:61560"/>
        <dbReference type="ChEBI" id="CHEBI:173112"/>
        <dbReference type="EC" id="2.7.7.7"/>
    </reaction>
</comment>
<evidence type="ECO:0000259" key="18">
    <source>
        <dbReference type="SMART" id="SM00474"/>
    </source>
</evidence>
<keyword evidence="7 17" id="KW-0235">DNA replication</keyword>
<dbReference type="InterPro" id="IPR018320">
    <property type="entry name" value="DNA_polymerase_1"/>
</dbReference>
<dbReference type="SUPFAM" id="SSF88723">
    <property type="entry name" value="PIN domain-like"/>
    <property type="match status" value="1"/>
</dbReference>
<dbReference type="Pfam" id="PF00476">
    <property type="entry name" value="DNA_pol_A"/>
    <property type="match status" value="1"/>
</dbReference>
<keyword evidence="11 17" id="KW-0269">Exonuclease</keyword>
<dbReference type="InterPro" id="IPR043502">
    <property type="entry name" value="DNA/RNA_pol_sf"/>
</dbReference>
<dbReference type="CDD" id="cd08637">
    <property type="entry name" value="DNA_pol_A_pol_I_C"/>
    <property type="match status" value="1"/>
</dbReference>